<organism evidence="1 2">
    <name type="scientific">Xylaria multiplex</name>
    <dbReference type="NCBI Taxonomy" id="323545"/>
    <lineage>
        <taxon>Eukaryota</taxon>
        <taxon>Fungi</taxon>
        <taxon>Dikarya</taxon>
        <taxon>Ascomycota</taxon>
        <taxon>Pezizomycotina</taxon>
        <taxon>Sordariomycetes</taxon>
        <taxon>Xylariomycetidae</taxon>
        <taxon>Xylariales</taxon>
        <taxon>Xylariaceae</taxon>
        <taxon>Xylaria</taxon>
    </lineage>
</organism>
<accession>A0A7C8IKM1</accession>
<name>A0A7C8IKM1_9PEZI</name>
<keyword evidence="2" id="KW-1185">Reference proteome</keyword>
<dbReference type="OrthoDB" id="5140754at2759"/>
<evidence type="ECO:0000313" key="1">
    <source>
        <dbReference type="EMBL" id="KAF2962784.1"/>
    </source>
</evidence>
<reference evidence="1 2" key="1">
    <citation type="submission" date="2019-12" db="EMBL/GenBank/DDBJ databases">
        <title>Draft genome sequence of the ascomycete Xylaria multiplex DSM 110363.</title>
        <authorList>
            <person name="Buettner E."/>
            <person name="Kellner H."/>
        </authorList>
    </citation>
    <scope>NUCLEOTIDE SEQUENCE [LARGE SCALE GENOMIC DNA]</scope>
    <source>
        <strain evidence="1 2">DSM 110363</strain>
    </source>
</reference>
<comment type="caution">
    <text evidence="1">The sequence shown here is derived from an EMBL/GenBank/DDBJ whole genome shotgun (WGS) entry which is preliminary data.</text>
</comment>
<sequence>MDSSNLSDEMQIALALDDYRNHIYAFNRRIAMIYINMAIDALPDQDDIDEDLDELRMNFLGSLFGVDFKTGEPTIKSPIELRDNFDEIAVSCLGLDGVSTLREFPADQRKRMKEEYITATENKLRETALDIVCDQIRFPADFRILINLVDGLSGPQLPYYQIMYGCSFWDEVYDFMTRHEYVTEWARERVEPLDDLQNNCHLGTPPCENWEIGAGWRIAYGHKIWFYVVYARKTSPTCSNCGPPQENVVFGDEVGESEPDSADVSECESYNASCDPDADIANTHESNEEFKKSDILMDFFTKIKDVNVEVVVKTLKDEATREWIGSLPSRWRDGIIPLFTYNETDYQLHISYTWMNVIDTSGYSMTGPRDDQRTVDFYAHALAWASGENSTEIVLQPLVIIPLGKLLNRLGHSSWAGYEVFVSDSLEVWMIYVPNDQDDMRWKTFNSGFPLPQGINNDQSKDTPAKQEPRYKLMRLCASLKHLRTATFEDIQPRHERSLFCTGSHYL</sequence>
<dbReference type="AlphaFoldDB" id="A0A7C8IKM1"/>
<evidence type="ECO:0000313" key="2">
    <source>
        <dbReference type="Proteomes" id="UP000481858"/>
    </source>
</evidence>
<dbReference type="Proteomes" id="UP000481858">
    <property type="component" value="Unassembled WGS sequence"/>
</dbReference>
<dbReference type="EMBL" id="WUBL01000275">
    <property type="protein sequence ID" value="KAF2962784.1"/>
    <property type="molecule type" value="Genomic_DNA"/>
</dbReference>
<proteinExistence type="predicted"/>
<gene>
    <name evidence="1" type="ORF">GQX73_g10789</name>
</gene>
<protein>
    <submittedName>
        <fullName evidence="1">Uncharacterized protein</fullName>
    </submittedName>
</protein>
<dbReference type="InParanoid" id="A0A7C8IKM1"/>